<dbReference type="Proteomes" id="UP001281147">
    <property type="component" value="Unassembled WGS sequence"/>
</dbReference>
<organism evidence="1 2">
    <name type="scientific">Vermiconidia calcicola</name>
    <dbReference type="NCBI Taxonomy" id="1690605"/>
    <lineage>
        <taxon>Eukaryota</taxon>
        <taxon>Fungi</taxon>
        <taxon>Dikarya</taxon>
        <taxon>Ascomycota</taxon>
        <taxon>Pezizomycotina</taxon>
        <taxon>Dothideomycetes</taxon>
        <taxon>Dothideomycetidae</taxon>
        <taxon>Mycosphaerellales</taxon>
        <taxon>Extremaceae</taxon>
        <taxon>Vermiconidia</taxon>
    </lineage>
</organism>
<reference evidence="1" key="1">
    <citation type="submission" date="2023-07" db="EMBL/GenBank/DDBJ databases">
        <title>Black Yeasts Isolated from many extreme environments.</title>
        <authorList>
            <person name="Coleine C."/>
            <person name="Stajich J.E."/>
            <person name="Selbmann L."/>
        </authorList>
    </citation>
    <scope>NUCLEOTIDE SEQUENCE</scope>
    <source>
        <strain evidence="1">CCFEE 5714</strain>
    </source>
</reference>
<dbReference type="EMBL" id="JAUTXU010000150">
    <property type="protein sequence ID" value="KAK3703529.1"/>
    <property type="molecule type" value="Genomic_DNA"/>
</dbReference>
<name>A0ACC3MTM7_9PEZI</name>
<evidence type="ECO:0000313" key="1">
    <source>
        <dbReference type="EMBL" id="KAK3703529.1"/>
    </source>
</evidence>
<gene>
    <name evidence="1" type="ORF">LTR37_014376</name>
</gene>
<keyword evidence="2" id="KW-1185">Reference proteome</keyword>
<protein>
    <submittedName>
        <fullName evidence="1">Uncharacterized protein</fullName>
    </submittedName>
</protein>
<accession>A0ACC3MTM7</accession>
<comment type="caution">
    <text evidence="1">The sequence shown here is derived from an EMBL/GenBank/DDBJ whole genome shotgun (WGS) entry which is preliminary data.</text>
</comment>
<proteinExistence type="predicted"/>
<evidence type="ECO:0000313" key="2">
    <source>
        <dbReference type="Proteomes" id="UP001281147"/>
    </source>
</evidence>
<sequence>MFRGQKFQVDLGEENEQSQQNNAALPGAFVGDVLERKPAAPTPPSAPALKSRSGFPEHRKRNVESKFKQRKTGGHTVPVNEKPSSGQHGTTEAGIPAEGTIESGKAKTWDEEERERIDSENRQKLAQMSTQEIQEERQELMNSLGPELLQRLLQRSNIASGSTETDLSSRSEPATGFRKAKSANTKTVSFAEPEPADDEVERDLAMDHGLRDEVENEDPEALAIESLPHDTIHFPQPPQPPDLDPSSETFLTDLHEKYFPSLPTDPDKLEWMQAPSNTNKPAQNTYDPSSPALNPKDLRFSFKGELIPPKTAAEIPVTAGLHHHGDAPDAAGYTISELVHLAHSSFAPQRCIAFQTLGRLLYRLGRGEFGDAGEPGAEMDGAEDRFGELARGLWRGVEREKVIEMLVRESEGKGVDGGRHVSAKAYATEAVWLWRKGGGRRWKAD</sequence>